<sequence>MATKSVNMKGFYRERKGTKGGISKNSSPKRKKPSSKHVSPITQPAPLISHASLDLKDDEYDKNEDVLRQFDMNVAYGPCCGMSRLERLERAHRLGLNPPKEIENLLKAGKVGAECLWAGRI</sequence>
<accession>A0A1Q3D4C2</accession>
<dbReference type="Pfam" id="PF04081">
    <property type="entry name" value="DNA_pol_delta_4"/>
    <property type="match status" value="1"/>
</dbReference>
<dbReference type="GO" id="GO:0003887">
    <property type="term" value="F:DNA-directed DNA polymerase activity"/>
    <property type="evidence" value="ECO:0007669"/>
    <property type="project" value="TreeGrafter"/>
</dbReference>
<dbReference type="AlphaFoldDB" id="A0A1Q3D4C2"/>
<proteinExistence type="predicted"/>
<dbReference type="PANTHER" id="PTHR14303">
    <property type="entry name" value="DNA POLYMERASE DELTA SUBUNIT 4"/>
    <property type="match status" value="1"/>
</dbReference>
<reference evidence="3" key="1">
    <citation type="submission" date="2016-04" db="EMBL/GenBank/DDBJ databases">
        <title>Cephalotus genome sequencing.</title>
        <authorList>
            <person name="Fukushima K."/>
            <person name="Hasebe M."/>
            <person name="Fang X."/>
        </authorList>
    </citation>
    <scope>NUCLEOTIDE SEQUENCE [LARGE SCALE GENOMIC DNA]</scope>
    <source>
        <strain evidence="3">cv. St1</strain>
    </source>
</reference>
<dbReference type="InterPro" id="IPR007218">
    <property type="entry name" value="DNA_pol_delta_4"/>
</dbReference>
<organism evidence="2 3">
    <name type="scientific">Cephalotus follicularis</name>
    <name type="common">Albany pitcher plant</name>
    <dbReference type="NCBI Taxonomy" id="3775"/>
    <lineage>
        <taxon>Eukaryota</taxon>
        <taxon>Viridiplantae</taxon>
        <taxon>Streptophyta</taxon>
        <taxon>Embryophyta</taxon>
        <taxon>Tracheophyta</taxon>
        <taxon>Spermatophyta</taxon>
        <taxon>Magnoliopsida</taxon>
        <taxon>eudicotyledons</taxon>
        <taxon>Gunneridae</taxon>
        <taxon>Pentapetalae</taxon>
        <taxon>rosids</taxon>
        <taxon>fabids</taxon>
        <taxon>Oxalidales</taxon>
        <taxon>Cephalotaceae</taxon>
        <taxon>Cephalotus</taxon>
    </lineage>
</organism>
<dbReference type="OrthoDB" id="337486at2759"/>
<comment type="caution">
    <text evidence="2">The sequence shown here is derived from an EMBL/GenBank/DDBJ whole genome shotgun (WGS) entry which is preliminary data.</text>
</comment>
<dbReference type="EMBL" id="BDDD01004254">
    <property type="protein sequence ID" value="GAV87294.1"/>
    <property type="molecule type" value="Genomic_DNA"/>
</dbReference>
<feature type="region of interest" description="Disordered" evidence="1">
    <location>
        <begin position="1"/>
        <end position="45"/>
    </location>
</feature>
<dbReference type="STRING" id="3775.A0A1Q3D4C2"/>
<dbReference type="PANTHER" id="PTHR14303:SF0">
    <property type="entry name" value="DNA POLYMERASE DELTA SUBUNIT 4"/>
    <property type="match status" value="1"/>
</dbReference>
<evidence type="ECO:0000313" key="2">
    <source>
        <dbReference type="EMBL" id="GAV87294.1"/>
    </source>
</evidence>
<gene>
    <name evidence="2" type="ORF">CFOL_v3_30720</name>
</gene>
<evidence type="ECO:0000256" key="1">
    <source>
        <dbReference type="SAM" id="MobiDB-lite"/>
    </source>
</evidence>
<evidence type="ECO:0000313" key="3">
    <source>
        <dbReference type="Proteomes" id="UP000187406"/>
    </source>
</evidence>
<keyword evidence="3" id="KW-1185">Reference proteome</keyword>
<dbReference type="Proteomes" id="UP000187406">
    <property type="component" value="Unassembled WGS sequence"/>
</dbReference>
<dbReference type="FunCoup" id="A0A1Q3D4C2">
    <property type="interactions" value="132"/>
</dbReference>
<protein>
    <submittedName>
        <fullName evidence="2">DNA_pol_delta_4 domain-containing protein</fullName>
    </submittedName>
</protein>
<dbReference type="InParanoid" id="A0A1Q3D4C2"/>
<dbReference type="GO" id="GO:0000731">
    <property type="term" value="P:DNA synthesis involved in DNA repair"/>
    <property type="evidence" value="ECO:0007669"/>
    <property type="project" value="InterPro"/>
</dbReference>
<name>A0A1Q3D4C2_CEPFO</name>
<dbReference type="GO" id="GO:0006261">
    <property type="term" value="P:DNA-templated DNA replication"/>
    <property type="evidence" value="ECO:0007669"/>
    <property type="project" value="TreeGrafter"/>
</dbReference>
<dbReference type="GO" id="GO:0043625">
    <property type="term" value="C:delta DNA polymerase complex"/>
    <property type="evidence" value="ECO:0007669"/>
    <property type="project" value="TreeGrafter"/>
</dbReference>